<evidence type="ECO:0000256" key="3">
    <source>
        <dbReference type="ARBA" id="ARBA00022502"/>
    </source>
</evidence>
<evidence type="ECO:0000256" key="7">
    <source>
        <dbReference type="ARBA" id="ARBA00022824"/>
    </source>
</evidence>
<feature type="transmembrane region" description="Helical" evidence="10">
    <location>
        <begin position="334"/>
        <end position="351"/>
    </location>
</feature>
<comment type="pathway">
    <text evidence="2">Glycolipid biosynthesis; glycosylphosphatidylinositol-anchor biosynthesis.</text>
</comment>
<sequence>MISARTKHVLLAALFHFVVLYLGLVAPFPTSPNVLSLSGTWADHLMQWDSEWLINIAHFGYTFPLSVQRSFVATGNTIPFYPPYRAAAFFPGLPIIIHVLTPIGTLVLINVLFLLSLWLLYGIVEREHPRLALEATVLFAINPCSIFFSSLYTETFTVLAVLLIMTGLQKGASRVGYALSLTGVGLATSVHDLGAFTIFFALRYLRLHQWTRFAGYVIVAILPPVLYETYLWSHFHTPFALLHAESSWSREWRFPFVNILDTILQRQFSLNALMVIVVTFLAIMHIARSFSRDAKWRVASPEQILFSRETALWMVSILLLGLCAYIPGYPLKSVLRFFCVLWPAYLVVPNLQSDPTKHRLPWSYLFVGGFAMYAAYGTMLFTHGWFFQ</sequence>
<evidence type="ECO:0000256" key="9">
    <source>
        <dbReference type="ARBA" id="ARBA00023136"/>
    </source>
</evidence>
<dbReference type="PANTHER" id="PTHR12468:SF2">
    <property type="entry name" value="GPI MANNOSYLTRANSFERASE 2"/>
    <property type="match status" value="1"/>
</dbReference>
<keyword evidence="7" id="KW-0256">Endoplasmic reticulum</keyword>
<reference evidence="11" key="1">
    <citation type="submission" date="2022-08" db="EMBL/GenBank/DDBJ databases">
        <title>Alicyclobacillus dauci DSM2870, complete genome.</title>
        <authorList>
            <person name="Wang Q."/>
            <person name="Cai R."/>
            <person name="Wang Z."/>
        </authorList>
    </citation>
    <scope>NUCLEOTIDE SEQUENCE</scope>
    <source>
        <strain evidence="11">DSM 28700</strain>
    </source>
</reference>
<evidence type="ECO:0000256" key="6">
    <source>
        <dbReference type="ARBA" id="ARBA00022692"/>
    </source>
</evidence>
<feature type="transmembrane region" description="Helical" evidence="10">
    <location>
        <begin position="177"/>
        <end position="201"/>
    </location>
</feature>
<organism evidence="11 12">
    <name type="scientific">Alicyclobacillus dauci</name>
    <dbReference type="NCBI Taxonomy" id="1475485"/>
    <lineage>
        <taxon>Bacteria</taxon>
        <taxon>Bacillati</taxon>
        <taxon>Bacillota</taxon>
        <taxon>Bacilli</taxon>
        <taxon>Bacillales</taxon>
        <taxon>Alicyclobacillaceae</taxon>
        <taxon>Alicyclobacillus</taxon>
    </lineage>
</organism>
<evidence type="ECO:0000256" key="5">
    <source>
        <dbReference type="ARBA" id="ARBA00022679"/>
    </source>
</evidence>
<keyword evidence="12" id="KW-1185">Reference proteome</keyword>
<evidence type="ECO:0000256" key="1">
    <source>
        <dbReference type="ARBA" id="ARBA00004477"/>
    </source>
</evidence>
<dbReference type="PANTHER" id="PTHR12468">
    <property type="entry name" value="GPI MANNOSYLTRANSFERASE 2"/>
    <property type="match status" value="1"/>
</dbReference>
<name>A0ABY6Z6C1_9BACL</name>
<feature type="transmembrane region" description="Helical" evidence="10">
    <location>
        <begin position="95"/>
        <end position="124"/>
    </location>
</feature>
<dbReference type="InterPro" id="IPR007315">
    <property type="entry name" value="PIG-V/Gpi18"/>
</dbReference>
<gene>
    <name evidence="11" type="ORF">NZD86_07810</name>
</gene>
<feature type="transmembrane region" description="Helical" evidence="10">
    <location>
        <begin position="363"/>
        <end position="386"/>
    </location>
</feature>
<keyword evidence="4" id="KW-0328">Glycosyltransferase</keyword>
<keyword evidence="3" id="KW-0337">GPI-anchor biosynthesis</keyword>
<evidence type="ECO:0000313" key="11">
    <source>
        <dbReference type="EMBL" id="WAH38372.1"/>
    </source>
</evidence>
<dbReference type="RefSeq" id="WP_268045938.1">
    <property type="nucleotide sequence ID" value="NZ_CP104064.1"/>
</dbReference>
<evidence type="ECO:0008006" key="13">
    <source>
        <dbReference type="Google" id="ProtNLM"/>
    </source>
</evidence>
<evidence type="ECO:0000256" key="2">
    <source>
        <dbReference type="ARBA" id="ARBA00004687"/>
    </source>
</evidence>
<keyword evidence="8 10" id="KW-1133">Transmembrane helix</keyword>
<keyword evidence="5" id="KW-0808">Transferase</keyword>
<protein>
    <recommendedName>
        <fullName evidence="13">Mannosyltransferase (PIG-V)</fullName>
    </recommendedName>
</protein>
<keyword evidence="6 10" id="KW-0812">Transmembrane</keyword>
<evidence type="ECO:0000256" key="4">
    <source>
        <dbReference type="ARBA" id="ARBA00022676"/>
    </source>
</evidence>
<keyword evidence="9 10" id="KW-0472">Membrane</keyword>
<comment type="subcellular location">
    <subcellularLocation>
        <location evidence="1">Endoplasmic reticulum membrane</location>
        <topology evidence="1">Multi-pass membrane protein</topology>
    </subcellularLocation>
</comment>
<dbReference type="EMBL" id="CP104064">
    <property type="protein sequence ID" value="WAH38372.1"/>
    <property type="molecule type" value="Genomic_DNA"/>
</dbReference>
<accession>A0ABY6Z6C1</accession>
<dbReference type="Pfam" id="PF04188">
    <property type="entry name" value="Mannosyl_trans2"/>
    <property type="match status" value="1"/>
</dbReference>
<feature type="transmembrane region" description="Helical" evidence="10">
    <location>
        <begin position="213"/>
        <end position="232"/>
    </location>
</feature>
<proteinExistence type="predicted"/>
<evidence type="ECO:0000256" key="10">
    <source>
        <dbReference type="SAM" id="Phobius"/>
    </source>
</evidence>
<evidence type="ECO:0000256" key="8">
    <source>
        <dbReference type="ARBA" id="ARBA00022989"/>
    </source>
</evidence>
<evidence type="ECO:0000313" key="12">
    <source>
        <dbReference type="Proteomes" id="UP001164803"/>
    </source>
</evidence>
<dbReference type="Proteomes" id="UP001164803">
    <property type="component" value="Chromosome"/>
</dbReference>
<feature type="transmembrane region" description="Helical" evidence="10">
    <location>
        <begin position="311"/>
        <end position="328"/>
    </location>
</feature>
<feature type="transmembrane region" description="Helical" evidence="10">
    <location>
        <begin position="268"/>
        <end position="290"/>
    </location>
</feature>
<feature type="transmembrane region" description="Helical" evidence="10">
    <location>
        <begin position="136"/>
        <end position="165"/>
    </location>
</feature>